<feature type="transmembrane region" description="Helical" evidence="1">
    <location>
        <begin position="353"/>
        <end position="380"/>
    </location>
</feature>
<feature type="transmembrane region" description="Helical" evidence="1">
    <location>
        <begin position="136"/>
        <end position="159"/>
    </location>
</feature>
<dbReference type="PANTHER" id="PTHR11328">
    <property type="entry name" value="MAJOR FACILITATOR SUPERFAMILY DOMAIN-CONTAINING PROTEIN"/>
    <property type="match status" value="1"/>
</dbReference>
<organism evidence="2 3">
    <name type="scientific">Mitsuokella multacida DSM 20544</name>
    <dbReference type="NCBI Taxonomy" id="500635"/>
    <lineage>
        <taxon>Bacteria</taxon>
        <taxon>Bacillati</taxon>
        <taxon>Bacillota</taxon>
        <taxon>Negativicutes</taxon>
        <taxon>Selenomonadales</taxon>
        <taxon>Selenomonadaceae</taxon>
        <taxon>Mitsuokella</taxon>
    </lineage>
</organism>
<dbReference type="GO" id="GO:0005886">
    <property type="term" value="C:plasma membrane"/>
    <property type="evidence" value="ECO:0007669"/>
    <property type="project" value="TreeGrafter"/>
</dbReference>
<feature type="transmembrane region" description="Helical" evidence="1">
    <location>
        <begin position="210"/>
        <end position="230"/>
    </location>
</feature>
<dbReference type="Proteomes" id="UP000003671">
    <property type="component" value="Unassembled WGS sequence"/>
</dbReference>
<name>C9KML4_9FIRM</name>
<feature type="transmembrane region" description="Helical" evidence="1">
    <location>
        <begin position="299"/>
        <end position="317"/>
    </location>
</feature>
<feature type="transmembrane region" description="Helical" evidence="1">
    <location>
        <begin position="401"/>
        <end position="424"/>
    </location>
</feature>
<comment type="caution">
    <text evidence="2">The sequence shown here is derived from an EMBL/GenBank/DDBJ whole genome shotgun (WGS) entry which is preliminary data.</text>
</comment>
<dbReference type="InterPro" id="IPR039672">
    <property type="entry name" value="MFS_2"/>
</dbReference>
<dbReference type="PATRIC" id="fig|500635.8.peg.778"/>
<reference evidence="2" key="1">
    <citation type="submission" date="2009-09" db="EMBL/GenBank/DDBJ databases">
        <authorList>
            <person name="Weinstock G."/>
            <person name="Sodergren E."/>
            <person name="Clifton S."/>
            <person name="Fulton L."/>
            <person name="Fulton B."/>
            <person name="Courtney L."/>
            <person name="Fronick C."/>
            <person name="Harrison M."/>
            <person name="Strong C."/>
            <person name="Farmer C."/>
            <person name="Delahaunty K."/>
            <person name="Markovic C."/>
            <person name="Hall O."/>
            <person name="Minx P."/>
            <person name="Tomlinson C."/>
            <person name="Mitreva M."/>
            <person name="Nelson J."/>
            <person name="Hou S."/>
            <person name="Wollam A."/>
            <person name="Pepin K.H."/>
            <person name="Johnson M."/>
            <person name="Bhonagiri V."/>
            <person name="Nash W.E."/>
            <person name="Warren W."/>
            <person name="Chinwalla A."/>
            <person name="Mardis E.R."/>
            <person name="Wilson R.K."/>
        </authorList>
    </citation>
    <scope>NUCLEOTIDE SEQUENCE [LARGE SCALE GENOMIC DNA]</scope>
    <source>
        <strain evidence="2">DSM 20544</strain>
    </source>
</reference>
<dbReference type="STRING" id="500635.MITSMUL_04449"/>
<feature type="transmembrane region" description="Helical" evidence="1">
    <location>
        <begin position="262"/>
        <end position="287"/>
    </location>
</feature>
<dbReference type="AlphaFoldDB" id="C9KML4"/>
<dbReference type="SUPFAM" id="SSF103473">
    <property type="entry name" value="MFS general substrate transporter"/>
    <property type="match status" value="1"/>
</dbReference>
<dbReference type="PANTHER" id="PTHR11328:SF24">
    <property type="entry name" value="MAJOR FACILITATOR SUPERFAMILY (MFS) PROFILE DOMAIN-CONTAINING PROTEIN"/>
    <property type="match status" value="1"/>
</dbReference>
<evidence type="ECO:0000313" key="3">
    <source>
        <dbReference type="Proteomes" id="UP000003671"/>
    </source>
</evidence>
<evidence type="ECO:0000313" key="2">
    <source>
        <dbReference type="EMBL" id="EEX68920.1"/>
    </source>
</evidence>
<protein>
    <submittedName>
        <fullName evidence="2">Transporter, major facilitator family protein</fullName>
    </submittedName>
</protein>
<keyword evidence="1" id="KW-0812">Transmembrane</keyword>
<keyword evidence="3" id="KW-1185">Reference proteome</keyword>
<dbReference type="NCBIfam" id="TIGR00792">
    <property type="entry name" value="gph"/>
    <property type="match status" value="1"/>
</dbReference>
<feature type="transmembrane region" description="Helical" evidence="1">
    <location>
        <begin position="180"/>
        <end position="198"/>
    </location>
</feature>
<accession>C9KML4</accession>
<evidence type="ECO:0000256" key="1">
    <source>
        <dbReference type="SAM" id="Phobius"/>
    </source>
</evidence>
<dbReference type="GO" id="GO:0006814">
    <property type="term" value="P:sodium ion transport"/>
    <property type="evidence" value="ECO:0007669"/>
    <property type="project" value="InterPro"/>
</dbReference>
<dbReference type="HOGENOM" id="CLU_027408_0_0_9"/>
<gene>
    <name evidence="2" type="ORF">MITSMUL_04449</name>
</gene>
<keyword evidence="1" id="KW-0472">Membrane</keyword>
<dbReference type="GO" id="GO:0008643">
    <property type="term" value="P:carbohydrate transport"/>
    <property type="evidence" value="ECO:0007669"/>
    <property type="project" value="InterPro"/>
</dbReference>
<dbReference type="eggNOG" id="COG2211">
    <property type="taxonomic scope" value="Bacteria"/>
</dbReference>
<dbReference type="CDD" id="cd17332">
    <property type="entry name" value="MFS_MelB_like"/>
    <property type="match status" value="1"/>
</dbReference>
<feature type="transmembrane region" description="Helical" evidence="1">
    <location>
        <begin position="112"/>
        <end position="130"/>
    </location>
</feature>
<dbReference type="EMBL" id="ABWK02000014">
    <property type="protein sequence ID" value="EEX68920.1"/>
    <property type="molecule type" value="Genomic_DNA"/>
</dbReference>
<feature type="transmembrane region" description="Helical" evidence="1">
    <location>
        <begin position="444"/>
        <end position="463"/>
    </location>
</feature>
<dbReference type="Gene3D" id="1.20.1250.20">
    <property type="entry name" value="MFS general substrate transporter like domains"/>
    <property type="match status" value="2"/>
</dbReference>
<dbReference type="InterPro" id="IPR036259">
    <property type="entry name" value="MFS_trans_sf"/>
</dbReference>
<dbReference type="Pfam" id="PF13347">
    <property type="entry name" value="MFS_2"/>
    <property type="match status" value="1"/>
</dbReference>
<proteinExistence type="predicted"/>
<dbReference type="InterPro" id="IPR001927">
    <property type="entry name" value="Na/Gal_symport"/>
</dbReference>
<feature type="transmembrane region" description="Helical" evidence="1">
    <location>
        <begin position="329"/>
        <end position="347"/>
    </location>
</feature>
<dbReference type="GO" id="GO:0015293">
    <property type="term" value="F:symporter activity"/>
    <property type="evidence" value="ECO:0007669"/>
    <property type="project" value="InterPro"/>
</dbReference>
<keyword evidence="1" id="KW-1133">Transmembrane helix</keyword>
<sequence length="485" mass="54175">MRHDLIHKNMFMYHSINWEGFTMSNPGAASAESGAHLSWLTRVAYGLGDTAQNVVWGAMGILTFFYTDYAGIDPAMVGLVMLISRCFDGFSDVIMGFIVERTNSKWGKSRPWILWMSVPFAISIVLIYTVPQGSSAMQFAYLFVTYNLCTTVCYTALNLPYGSLSAMMTRSSKERDMLSITRMCLSPWGRILSVSATLPLVKVFGDNQMAWVEVMSVWAVVALLLLLFCFSKCKETVVIEARKKVAKVPVGKALKCLAVNKYFWAGMIIWMMQNVIFTITGTILPYYCKYIFMDDSLYSGLYLLETLITIFVMAVFSPRLLKRFGKRNMSLYGVIICFVGHVIFLLNPTDFNWVVFSCVIRGIGFAPVQSVIFGFLGDAVEYGQWKTHIRQEGLIFSGGSVGTKVGSGLTSAALTGLLSYVGYVASSSGAVAQSQDVINMIVSIYEWGPIFVWAVLLLVLFFYKLDKVYPQIMRDLVAREAKGEL</sequence>